<accession>A0ACB8T234</accession>
<comment type="caution">
    <text evidence="1">The sequence shown here is derived from an EMBL/GenBank/DDBJ whole genome shotgun (WGS) entry which is preliminary data.</text>
</comment>
<protein>
    <submittedName>
        <fullName evidence="1">Uncharacterized protein</fullName>
    </submittedName>
</protein>
<proteinExistence type="predicted"/>
<dbReference type="Proteomes" id="UP000814140">
    <property type="component" value="Unassembled WGS sequence"/>
</dbReference>
<name>A0ACB8T234_9AGAM</name>
<evidence type="ECO:0000313" key="2">
    <source>
        <dbReference type="Proteomes" id="UP000814140"/>
    </source>
</evidence>
<keyword evidence="2" id="KW-1185">Reference proteome</keyword>
<organism evidence="1 2">
    <name type="scientific">Artomyces pyxidatus</name>
    <dbReference type="NCBI Taxonomy" id="48021"/>
    <lineage>
        <taxon>Eukaryota</taxon>
        <taxon>Fungi</taxon>
        <taxon>Dikarya</taxon>
        <taxon>Basidiomycota</taxon>
        <taxon>Agaricomycotina</taxon>
        <taxon>Agaricomycetes</taxon>
        <taxon>Russulales</taxon>
        <taxon>Auriscalpiaceae</taxon>
        <taxon>Artomyces</taxon>
    </lineage>
</organism>
<dbReference type="EMBL" id="MU277208">
    <property type="protein sequence ID" value="KAI0062216.1"/>
    <property type="molecule type" value="Genomic_DNA"/>
</dbReference>
<reference evidence="1" key="2">
    <citation type="journal article" date="2022" name="New Phytol.">
        <title>Evolutionary transition to the ectomycorrhizal habit in the genomes of a hyperdiverse lineage of mushroom-forming fungi.</title>
        <authorList>
            <person name="Looney B."/>
            <person name="Miyauchi S."/>
            <person name="Morin E."/>
            <person name="Drula E."/>
            <person name="Courty P.E."/>
            <person name="Kohler A."/>
            <person name="Kuo A."/>
            <person name="LaButti K."/>
            <person name="Pangilinan J."/>
            <person name="Lipzen A."/>
            <person name="Riley R."/>
            <person name="Andreopoulos W."/>
            <person name="He G."/>
            <person name="Johnson J."/>
            <person name="Nolan M."/>
            <person name="Tritt A."/>
            <person name="Barry K.W."/>
            <person name="Grigoriev I.V."/>
            <person name="Nagy L.G."/>
            <person name="Hibbett D."/>
            <person name="Henrissat B."/>
            <person name="Matheny P.B."/>
            <person name="Labbe J."/>
            <person name="Martin F.M."/>
        </authorList>
    </citation>
    <scope>NUCLEOTIDE SEQUENCE</scope>
    <source>
        <strain evidence="1">HHB10654</strain>
    </source>
</reference>
<evidence type="ECO:0000313" key="1">
    <source>
        <dbReference type="EMBL" id="KAI0062216.1"/>
    </source>
</evidence>
<gene>
    <name evidence="1" type="ORF">BV25DRAFT_1838421</name>
</gene>
<sequence length="377" mass="39292">MPPRHHSFPPRGSSTPYSVSINPLLAGEVSTSPSREMIDITFIPSPTLPASSDSPDSAPSSGAFCADDGLPDFLLAKDTDSPDTEDPASILDVTAGDTTDSGIPLPTLQPIPSSLSATSTTPLSFPTIANSSTIASIATSAADSNPTAESSSSSVSTPSDSTTPFATTDKAARMSSGAMAAIAISGTMCFAVCLYICRRLKSRASRRGASKRPRPPSRRTSVSIPDLQPYYPRIPTPPTVRVHTPLFSFPDHPFLAGDSPSARPLTMALSPSPVPSSIYSTSSAVLRGPSPVLSDLSVGVGVSSGLAMPYSTPPSSPHEDRFGAAALRDSCVFPEDVLDLGRRNSEGQGGTWVHWDGASESEVRTPPPPYDYQATAR</sequence>
<reference evidence="1" key="1">
    <citation type="submission" date="2021-03" db="EMBL/GenBank/DDBJ databases">
        <authorList>
            <consortium name="DOE Joint Genome Institute"/>
            <person name="Ahrendt S."/>
            <person name="Looney B.P."/>
            <person name="Miyauchi S."/>
            <person name="Morin E."/>
            <person name="Drula E."/>
            <person name="Courty P.E."/>
            <person name="Chicoki N."/>
            <person name="Fauchery L."/>
            <person name="Kohler A."/>
            <person name="Kuo A."/>
            <person name="Labutti K."/>
            <person name="Pangilinan J."/>
            <person name="Lipzen A."/>
            <person name="Riley R."/>
            <person name="Andreopoulos W."/>
            <person name="He G."/>
            <person name="Johnson J."/>
            <person name="Barry K.W."/>
            <person name="Grigoriev I.V."/>
            <person name="Nagy L."/>
            <person name="Hibbett D."/>
            <person name="Henrissat B."/>
            <person name="Matheny P.B."/>
            <person name="Labbe J."/>
            <person name="Martin F."/>
        </authorList>
    </citation>
    <scope>NUCLEOTIDE SEQUENCE</scope>
    <source>
        <strain evidence="1">HHB10654</strain>
    </source>
</reference>